<keyword evidence="2" id="KW-1185">Reference proteome</keyword>
<evidence type="ECO:0008006" key="3">
    <source>
        <dbReference type="Google" id="ProtNLM"/>
    </source>
</evidence>
<dbReference type="RefSeq" id="WP_114296798.1">
    <property type="nucleotide sequence ID" value="NZ_QPJT01000005.1"/>
</dbReference>
<evidence type="ECO:0000313" key="2">
    <source>
        <dbReference type="Proteomes" id="UP000253034"/>
    </source>
</evidence>
<dbReference type="SUPFAM" id="SSF101898">
    <property type="entry name" value="NHL repeat"/>
    <property type="match status" value="1"/>
</dbReference>
<proteinExistence type="predicted"/>
<dbReference type="AlphaFoldDB" id="A0A369BAA4"/>
<name>A0A369BAA4_9FIRM</name>
<organism evidence="1 2">
    <name type="scientific">Anaerobacterium chartisolvens</name>
    <dbReference type="NCBI Taxonomy" id="1297424"/>
    <lineage>
        <taxon>Bacteria</taxon>
        <taxon>Bacillati</taxon>
        <taxon>Bacillota</taxon>
        <taxon>Clostridia</taxon>
        <taxon>Eubacteriales</taxon>
        <taxon>Oscillospiraceae</taxon>
        <taxon>Anaerobacterium</taxon>
    </lineage>
</organism>
<gene>
    <name evidence="1" type="ORF">DFR58_1053</name>
</gene>
<comment type="caution">
    <text evidence="1">The sequence shown here is derived from an EMBL/GenBank/DDBJ whole genome shotgun (WGS) entry which is preliminary data.</text>
</comment>
<dbReference type="EMBL" id="QPJT01000005">
    <property type="protein sequence ID" value="RCX18245.1"/>
    <property type="molecule type" value="Genomic_DNA"/>
</dbReference>
<accession>A0A369BAA4</accession>
<dbReference type="Proteomes" id="UP000253034">
    <property type="component" value="Unassembled WGS sequence"/>
</dbReference>
<dbReference type="OrthoDB" id="2576133at2"/>
<evidence type="ECO:0000313" key="1">
    <source>
        <dbReference type="EMBL" id="RCX18245.1"/>
    </source>
</evidence>
<sequence>MKSFKNSLIIAYLIICVALLPGCAGKNITGNTYIEGQDFQYMYFTQGRVPMMAESESGYYFFSGFYLYYADKKTMKPVILCNKPNCLHDAETDPQKVYNCNAFFRMVSPFLAYYDGSLYVTSTIFGKGREDYELVKLSQDGTSRKSVLTFDSQPGSLAIHRGKVYYVQNVYDKSLQSYYKISEFDLKKFGAKPRDIYAGKLEGGHIQDLKCYGDSLYFTEYAHTEKMITTRAMRYDIITGKTARLFTDNDMEIVLDPEIYDNKLYYTMEILEDGVVKEGDTFVSDLKGENSRKSFSIDKDSIILADRKYLYANDNRFSLDAKPRDQQALRILDRDGKSVGSIKTGHIDKHFSVICGGDSHLFITTYTEDKFQIFYADKSEFGTGEIELKPFFEIEQEHARPGIEIIH</sequence>
<reference evidence="1 2" key="1">
    <citation type="submission" date="2018-07" db="EMBL/GenBank/DDBJ databases">
        <title>Genomic Encyclopedia of Type Strains, Phase IV (KMG-IV): sequencing the most valuable type-strain genomes for metagenomic binning, comparative biology and taxonomic classification.</title>
        <authorList>
            <person name="Goeker M."/>
        </authorList>
    </citation>
    <scope>NUCLEOTIDE SEQUENCE [LARGE SCALE GENOMIC DNA]</scope>
    <source>
        <strain evidence="1 2">DSM 27016</strain>
    </source>
</reference>
<protein>
    <recommendedName>
        <fullName evidence="3">DUF5050 domain-containing protein</fullName>
    </recommendedName>
</protein>